<dbReference type="EMBL" id="ML987197">
    <property type="protein sequence ID" value="KAF2247442.1"/>
    <property type="molecule type" value="Genomic_DNA"/>
</dbReference>
<dbReference type="Proteomes" id="UP000800094">
    <property type="component" value="Unassembled WGS sequence"/>
</dbReference>
<evidence type="ECO:0000313" key="1">
    <source>
        <dbReference type="EMBL" id="KAF2247442.1"/>
    </source>
</evidence>
<dbReference type="AlphaFoldDB" id="A0A6A6IC08"/>
<dbReference type="GeneID" id="54586850"/>
<dbReference type="PANTHER" id="PTHR40619:SF3">
    <property type="entry name" value="FUNGAL STAND N-TERMINAL GOODBYE DOMAIN-CONTAINING PROTEIN"/>
    <property type="match status" value="1"/>
</dbReference>
<proteinExistence type="predicted"/>
<evidence type="ECO:0000313" key="2">
    <source>
        <dbReference type="Proteomes" id="UP000800094"/>
    </source>
</evidence>
<dbReference type="PANTHER" id="PTHR40619">
    <property type="entry name" value="FUNGAL STAND N-TERMINAL GOODBYE DOMAIN-CONTAINING PROTEIN"/>
    <property type="match status" value="1"/>
</dbReference>
<protein>
    <submittedName>
        <fullName evidence="1">Uncharacterized protein</fullName>
    </submittedName>
</protein>
<dbReference type="OrthoDB" id="5419927at2759"/>
<name>A0A6A6IC08_9PLEO</name>
<gene>
    <name evidence="1" type="ORF">BU26DRAFT_566420</name>
</gene>
<accession>A0A6A6IC08</accession>
<dbReference type="RefSeq" id="XP_033682446.1">
    <property type="nucleotide sequence ID" value="XM_033833520.1"/>
</dbReference>
<reference evidence="1" key="1">
    <citation type="journal article" date="2020" name="Stud. Mycol.">
        <title>101 Dothideomycetes genomes: a test case for predicting lifestyles and emergence of pathogens.</title>
        <authorList>
            <person name="Haridas S."/>
            <person name="Albert R."/>
            <person name="Binder M."/>
            <person name="Bloem J."/>
            <person name="Labutti K."/>
            <person name="Salamov A."/>
            <person name="Andreopoulos B."/>
            <person name="Baker S."/>
            <person name="Barry K."/>
            <person name="Bills G."/>
            <person name="Bluhm B."/>
            <person name="Cannon C."/>
            <person name="Castanera R."/>
            <person name="Culley D."/>
            <person name="Daum C."/>
            <person name="Ezra D."/>
            <person name="Gonzalez J."/>
            <person name="Henrissat B."/>
            <person name="Kuo A."/>
            <person name="Liang C."/>
            <person name="Lipzen A."/>
            <person name="Lutzoni F."/>
            <person name="Magnuson J."/>
            <person name="Mondo S."/>
            <person name="Nolan M."/>
            <person name="Ohm R."/>
            <person name="Pangilinan J."/>
            <person name="Park H.-J."/>
            <person name="Ramirez L."/>
            <person name="Alfaro M."/>
            <person name="Sun H."/>
            <person name="Tritt A."/>
            <person name="Yoshinaga Y."/>
            <person name="Zwiers L.-H."/>
            <person name="Turgeon B."/>
            <person name="Goodwin S."/>
            <person name="Spatafora J."/>
            <person name="Crous P."/>
            <person name="Grigoriev I."/>
        </authorList>
    </citation>
    <scope>NUCLEOTIDE SEQUENCE</scope>
    <source>
        <strain evidence="1">CBS 122368</strain>
    </source>
</reference>
<organism evidence="1 2">
    <name type="scientific">Trematosphaeria pertusa</name>
    <dbReference type="NCBI Taxonomy" id="390896"/>
    <lineage>
        <taxon>Eukaryota</taxon>
        <taxon>Fungi</taxon>
        <taxon>Dikarya</taxon>
        <taxon>Ascomycota</taxon>
        <taxon>Pezizomycotina</taxon>
        <taxon>Dothideomycetes</taxon>
        <taxon>Pleosporomycetidae</taxon>
        <taxon>Pleosporales</taxon>
        <taxon>Massarineae</taxon>
        <taxon>Trematosphaeriaceae</taxon>
        <taxon>Trematosphaeria</taxon>
    </lineage>
</organism>
<keyword evidence="2" id="KW-1185">Reference proteome</keyword>
<sequence length="568" mass="63372">MQPASLSKSLKSRCNSDSELHILAAYEASGEKITFDVSNCSWQDVLDQMAKAEDVYVSKGEKNKIRSVLRHGAAISNTLSPWTAFIPQDLGLNALQAGLAVVFQAIQKREENREKIFQAFRMIPETVDRASQIRKLYPSDDTLRDCTSHLFERLLVGMKDLIEILLRKGGKRNFLRRVASPQDEGIEIDVILGDVTDATQRLEHCVQNLDRQQSARTYKNTDEGLREVKAVRQTVHSTRQEMLRRMDSFKNRIQVEIRSLCPALAAHIHTYLYQMVQAGVESRSIELAESGPRRPLPAALLCYPQLLEILNVEPLEANAAVEYVIRQGYGLETSALAQSNALMLQRGFNRWLRSSESGMILVDAHCDRATIGRISPMSVFCASFATHLKTLREALVLHFSCSLHSNPKDSLRGPQGLMRSLIAQLLFRSGTESPRLDFINSQRLVLDLEKWELGALSHVFRCLVQRLPGRATVFCIVEGISEFERKQDGWGAKLCDVARALQILAAPGDNGPMVKLMLTSSTRSTLVVKEVAASQRISLSAGEALDRPVSGRGMLLDFGRTRSAQNGT</sequence>